<dbReference type="eggNOG" id="COG4653">
    <property type="taxonomic scope" value="Bacteria"/>
</dbReference>
<dbReference type="AlphaFoldDB" id="F4BFR1"/>
<dbReference type="GO" id="GO:0006508">
    <property type="term" value="P:proteolysis"/>
    <property type="evidence" value="ECO:0007669"/>
    <property type="project" value="UniProtKB-KW"/>
</dbReference>
<dbReference type="KEGG" id="fcn:FN3523_1002"/>
<evidence type="ECO:0000313" key="8">
    <source>
        <dbReference type="Proteomes" id="UP000008303"/>
    </source>
</evidence>
<evidence type="ECO:0000256" key="3">
    <source>
        <dbReference type="ARBA" id="ARBA00022670"/>
    </source>
</evidence>
<dbReference type="Pfam" id="PF05065">
    <property type="entry name" value="Phage_capsid"/>
    <property type="match status" value="1"/>
</dbReference>
<gene>
    <name evidence="7" type="ordered locus">FN3523_1002</name>
</gene>
<feature type="domain" description="Prohead serine protease" evidence="5">
    <location>
        <begin position="72"/>
        <end position="168"/>
    </location>
</feature>
<name>F4BFR1_9GAMM</name>
<evidence type="ECO:0000313" key="7">
    <source>
        <dbReference type="EMBL" id="AEE26305.1"/>
    </source>
</evidence>
<dbReference type="NCBIfam" id="TIGR01554">
    <property type="entry name" value="major_cap_HK97"/>
    <property type="match status" value="1"/>
</dbReference>
<dbReference type="GO" id="GO:0008233">
    <property type="term" value="F:peptidase activity"/>
    <property type="evidence" value="ECO:0007669"/>
    <property type="project" value="UniProtKB-KW"/>
</dbReference>
<evidence type="ECO:0000259" key="6">
    <source>
        <dbReference type="Pfam" id="PF05065"/>
    </source>
</evidence>
<dbReference type="SUPFAM" id="SSF56563">
    <property type="entry name" value="Major capsid protein gp5"/>
    <property type="match status" value="1"/>
</dbReference>
<dbReference type="InterPro" id="IPR024455">
    <property type="entry name" value="Phage_capsid"/>
</dbReference>
<keyword evidence="3" id="KW-0645">Protease</keyword>
<evidence type="ECO:0000259" key="5">
    <source>
        <dbReference type="Pfam" id="PF04586"/>
    </source>
</evidence>
<accession>F4BFR1</accession>
<keyword evidence="4" id="KW-0378">Hydrolase</keyword>
<dbReference type="PATRIC" id="fig|676032.3.peg.1008"/>
<comment type="subcellular location">
    <subcellularLocation>
        <location evidence="1">Virion</location>
    </subcellularLocation>
</comment>
<sequence length="600" mass="66206">MSITVQQLQNLTRDFKSQILTRDLIIDKSEVKKYDDRTIEFSFSSSKPYERWPDVYEVLLHTEEALDLERLNNNAATLFNHNWNKQIGVVKSAWIDFSAEKGICKVKFSKRSEADEIYQDILDEIIVNVSVGYRVIDAEYSENEKTFYVTKWQPYEVSIVTIPADDSVGIGRISNFNQQKNQQEGENMDPINNQSTEDAIKLERARVSALSTLAKEHSCEQLLEKHIEAGTSENEFRSIVLNTISARNKERLTVMEKSSPNLSSAKSGAIGMSDKEVRQFSILRAIDYLSNPNDITRERAAFEIEASNTAIRTLNKDASFVIPADVLQRDFTTTEGAGIIADNLQPNSFVKMLQNRSVVFALARKLTGLVGNIDIPIQTASSDIFWVGENVAVGDGDYDTTNLRLTPKTCGAKLNITRKLLLNSTPSAEMLVRDDLVTKIALAIDRAGLYGTGGVQPTGIANTTGVGAHAITTNASFADYVTMETLISQNNADVQAMRYLMNPVSRGAAKSTTKNANGDTMIWEANGTINGYGTGVSNQVNANNIFFGDFSQLIFGMWDGLALTTDPYTGLDKGNIRVVAMQDIDVGVAQPESFVVGTIS</sequence>
<dbReference type="InterPro" id="IPR054612">
    <property type="entry name" value="Phage_capsid-like_C"/>
</dbReference>
<protein>
    <submittedName>
        <fullName evidence="7">Phage protein</fullName>
    </submittedName>
</protein>
<feature type="domain" description="Phage capsid-like C-terminal" evidence="6">
    <location>
        <begin position="346"/>
        <end position="598"/>
    </location>
</feature>
<proteinExistence type="predicted"/>
<dbReference type="EMBL" id="CP002558">
    <property type="protein sequence ID" value="AEE26305.1"/>
    <property type="molecule type" value="Genomic_DNA"/>
</dbReference>
<dbReference type="Gene3D" id="3.30.2400.10">
    <property type="entry name" value="Major capsid protein gp5"/>
    <property type="match status" value="1"/>
</dbReference>
<evidence type="ECO:0000256" key="1">
    <source>
        <dbReference type="ARBA" id="ARBA00004328"/>
    </source>
</evidence>
<dbReference type="Proteomes" id="UP000008303">
    <property type="component" value="Chromosome"/>
</dbReference>
<evidence type="ECO:0000256" key="2">
    <source>
        <dbReference type="ARBA" id="ARBA00022612"/>
    </source>
</evidence>
<reference evidence="8" key="1">
    <citation type="journal article" date="2011" name="Appl. Environ. Microbiol.">
        <title>Common ancestry and novel genetic traits of Francisella novicida-like isolates from North America and Australia as revealed by comparative genomic analyses.</title>
        <authorList>
            <person name="Siddaramappa S."/>
            <person name="Challacombe J.F."/>
            <person name="Petersen J.M."/>
            <person name="Pillai S."/>
            <person name="Hogg G."/>
            <person name="Kuske C.R."/>
        </authorList>
    </citation>
    <scope>NUCLEOTIDE SEQUENCE [LARGE SCALE GENOMIC DNA]</scope>
    <source>
        <strain evidence="8">3523</strain>
    </source>
</reference>
<dbReference type="RefSeq" id="WP_014548303.1">
    <property type="nucleotide sequence ID" value="NC_017449.1"/>
</dbReference>
<keyword evidence="2" id="KW-1188">Viral release from host cell</keyword>
<organism evidence="7 8">
    <name type="scientific">Francisella hispaniensis</name>
    <dbReference type="NCBI Taxonomy" id="622488"/>
    <lineage>
        <taxon>Bacteria</taxon>
        <taxon>Pseudomonadati</taxon>
        <taxon>Pseudomonadota</taxon>
        <taxon>Gammaproteobacteria</taxon>
        <taxon>Thiotrichales</taxon>
        <taxon>Francisellaceae</taxon>
        <taxon>Francisella</taxon>
    </lineage>
</organism>
<dbReference type="InterPro" id="IPR054613">
    <property type="entry name" value="Peptidase_S78_dom"/>
</dbReference>
<evidence type="ECO:0000256" key="4">
    <source>
        <dbReference type="ARBA" id="ARBA00022801"/>
    </source>
</evidence>
<dbReference type="Pfam" id="PF04586">
    <property type="entry name" value="Peptidase_S78"/>
    <property type="match status" value="1"/>
</dbReference>
<dbReference type="HOGENOM" id="CLU_028959_0_0_6"/>